<keyword evidence="2 3" id="KW-0378">Hydrolase</keyword>
<dbReference type="InterPro" id="IPR029058">
    <property type="entry name" value="AB_hydrolase_fold"/>
</dbReference>
<comment type="similarity">
    <text evidence="1 3">Belongs to the type-B carboxylesterase/lipase family.</text>
</comment>
<feature type="domain" description="Carboxylesterase type B" evidence="5">
    <location>
        <begin position="351"/>
        <end position="542"/>
    </location>
</feature>
<dbReference type="EC" id="3.1.1.-" evidence="3"/>
<feature type="chain" id="PRO_5025711263" description="Carboxylic ester hydrolase" evidence="3">
    <location>
        <begin position="17"/>
        <end position="575"/>
    </location>
</feature>
<evidence type="ECO:0000256" key="3">
    <source>
        <dbReference type="RuleBase" id="RU361235"/>
    </source>
</evidence>
<dbReference type="PROSITE" id="PS00122">
    <property type="entry name" value="CARBOXYLESTERASE_B_1"/>
    <property type="match status" value="1"/>
</dbReference>
<dbReference type="PANTHER" id="PTHR11559">
    <property type="entry name" value="CARBOXYLESTERASE"/>
    <property type="match status" value="1"/>
</dbReference>
<dbReference type="Pfam" id="PF00135">
    <property type="entry name" value="COesterase"/>
    <property type="match status" value="2"/>
</dbReference>
<feature type="signal peptide" evidence="3">
    <location>
        <begin position="1"/>
        <end position="16"/>
    </location>
</feature>
<dbReference type="GO" id="GO:0016787">
    <property type="term" value="F:hydrolase activity"/>
    <property type="evidence" value="ECO:0007669"/>
    <property type="project" value="UniProtKB-KW"/>
</dbReference>
<organism evidence="6 7">
    <name type="scientific">Microthyrium microscopicum</name>
    <dbReference type="NCBI Taxonomy" id="703497"/>
    <lineage>
        <taxon>Eukaryota</taxon>
        <taxon>Fungi</taxon>
        <taxon>Dikarya</taxon>
        <taxon>Ascomycota</taxon>
        <taxon>Pezizomycotina</taxon>
        <taxon>Dothideomycetes</taxon>
        <taxon>Dothideomycetes incertae sedis</taxon>
        <taxon>Microthyriales</taxon>
        <taxon>Microthyriaceae</taxon>
        <taxon>Microthyrium</taxon>
    </lineage>
</organism>
<evidence type="ECO:0000259" key="5">
    <source>
        <dbReference type="Pfam" id="PF00135"/>
    </source>
</evidence>
<dbReference type="InterPro" id="IPR002018">
    <property type="entry name" value="CarbesteraseB"/>
</dbReference>
<accession>A0A6A6U5B1</accession>
<feature type="compositionally biased region" description="Gly residues" evidence="4">
    <location>
        <begin position="320"/>
        <end position="338"/>
    </location>
</feature>
<evidence type="ECO:0000256" key="1">
    <source>
        <dbReference type="ARBA" id="ARBA00005964"/>
    </source>
</evidence>
<dbReference type="SUPFAM" id="SSF53474">
    <property type="entry name" value="alpha/beta-Hydrolases"/>
    <property type="match status" value="1"/>
</dbReference>
<evidence type="ECO:0000256" key="2">
    <source>
        <dbReference type="ARBA" id="ARBA00022801"/>
    </source>
</evidence>
<name>A0A6A6U5B1_9PEZI</name>
<protein>
    <recommendedName>
        <fullName evidence="3">Carboxylic ester hydrolase</fullName>
        <ecNumber evidence="3">3.1.1.-</ecNumber>
    </recommendedName>
</protein>
<evidence type="ECO:0000256" key="4">
    <source>
        <dbReference type="SAM" id="MobiDB-lite"/>
    </source>
</evidence>
<keyword evidence="7" id="KW-1185">Reference proteome</keyword>
<feature type="region of interest" description="Disordered" evidence="4">
    <location>
        <begin position="308"/>
        <end position="342"/>
    </location>
</feature>
<keyword evidence="3" id="KW-0732">Signal</keyword>
<evidence type="ECO:0000313" key="7">
    <source>
        <dbReference type="Proteomes" id="UP000799302"/>
    </source>
</evidence>
<dbReference type="Gene3D" id="3.40.50.1820">
    <property type="entry name" value="alpha/beta hydrolase"/>
    <property type="match status" value="1"/>
</dbReference>
<gene>
    <name evidence="6" type="ORF">BT63DRAFT_456761</name>
</gene>
<dbReference type="InterPro" id="IPR019826">
    <property type="entry name" value="Carboxylesterase_B_AS"/>
</dbReference>
<dbReference type="OrthoDB" id="408631at2759"/>
<dbReference type="AlphaFoldDB" id="A0A6A6U5B1"/>
<reference evidence="6" key="1">
    <citation type="journal article" date="2020" name="Stud. Mycol.">
        <title>101 Dothideomycetes genomes: a test case for predicting lifestyles and emergence of pathogens.</title>
        <authorList>
            <person name="Haridas S."/>
            <person name="Albert R."/>
            <person name="Binder M."/>
            <person name="Bloem J."/>
            <person name="Labutti K."/>
            <person name="Salamov A."/>
            <person name="Andreopoulos B."/>
            <person name="Baker S."/>
            <person name="Barry K."/>
            <person name="Bills G."/>
            <person name="Bluhm B."/>
            <person name="Cannon C."/>
            <person name="Castanera R."/>
            <person name="Culley D."/>
            <person name="Daum C."/>
            <person name="Ezra D."/>
            <person name="Gonzalez J."/>
            <person name="Henrissat B."/>
            <person name="Kuo A."/>
            <person name="Liang C."/>
            <person name="Lipzen A."/>
            <person name="Lutzoni F."/>
            <person name="Magnuson J."/>
            <person name="Mondo S."/>
            <person name="Nolan M."/>
            <person name="Ohm R."/>
            <person name="Pangilinan J."/>
            <person name="Park H.-J."/>
            <person name="Ramirez L."/>
            <person name="Alfaro M."/>
            <person name="Sun H."/>
            <person name="Tritt A."/>
            <person name="Yoshinaga Y."/>
            <person name="Zwiers L.-H."/>
            <person name="Turgeon B."/>
            <person name="Goodwin S."/>
            <person name="Spatafora J."/>
            <person name="Crous P."/>
            <person name="Grigoriev I."/>
        </authorList>
    </citation>
    <scope>NUCLEOTIDE SEQUENCE</scope>
    <source>
        <strain evidence="6">CBS 115976</strain>
    </source>
</reference>
<dbReference type="Proteomes" id="UP000799302">
    <property type="component" value="Unassembled WGS sequence"/>
</dbReference>
<feature type="domain" description="Carboxylesterase type B" evidence="5">
    <location>
        <begin position="30"/>
        <end position="254"/>
    </location>
</feature>
<proteinExistence type="inferred from homology"/>
<dbReference type="InterPro" id="IPR050309">
    <property type="entry name" value="Type-B_Carboxylest/Lipase"/>
</dbReference>
<evidence type="ECO:0000313" key="6">
    <source>
        <dbReference type="EMBL" id="KAF2667465.1"/>
    </source>
</evidence>
<dbReference type="EMBL" id="MU004237">
    <property type="protein sequence ID" value="KAF2667465.1"/>
    <property type="molecule type" value="Genomic_DNA"/>
</dbReference>
<sequence length="575" mass="62999">MIQEALLVLGTYVSLGACISSASPQGLWETTIRTNSGPVRGVQAFPTKPAFNISSWQDITVWKGIPYGASTAYENRFKAPQPPKPWTGVRNADKFGDICPVDPNQEAGYPISEDCLNLNIWTAGSSITAKLPVVLWSYPDGASASQPRFDGAKMASRGLVFVNYNYRAAAFAYLVHPELHEERLRESGHNSSGNYRMLDQYAALKWVHENIANFGGDPSKITVAGESGGSAAVYHLVNGPFSKGMISGAISESGIRDPYDPMCATLAENYKDLDYRLEEGKDFLKDRIASSIKDLRALKMEDLLVPLSFGPKGKPKDPGNGKGGKGKGMGGKGMGGKGPPAFKNLPSSSRAWQFGTTLDYFAIPDKYIDTLKKGPANDVPLITGNNKDESGVLPDGQNSPEEYKSEMEALFGKLAPRFFELYPGRNSSEASLSYNSYYRDANRVSSWLYGNKWAKSAKAPFYSYYWDHAPPGTTQAGHMSEIVYALGNLHTQNLSYTAEDYAVEEKLNSYWVNFAKTGNPNTGDAYKDGTLEQWHPSVESKEMTHNVGNSWGNVPIAEPAKVQFISDFFASQKPF</sequence>